<evidence type="ECO:0000313" key="3">
    <source>
        <dbReference type="Proteomes" id="UP000032024"/>
    </source>
</evidence>
<name>A0AAN0T387_HEYCO</name>
<evidence type="ECO:0000313" key="2">
    <source>
        <dbReference type="EMBL" id="AJO21947.1"/>
    </source>
</evidence>
<accession>A0AAN0T387</accession>
<dbReference type="AlphaFoldDB" id="A0AAN0T387"/>
<reference evidence="3" key="1">
    <citation type="submission" date="2015-01" db="EMBL/GenBank/DDBJ databases">
        <title>Comparative genome analysis of Bacillus coagulans HM-08, Clostridium butyricum HM-68, Bacillus subtilis HM-66 and Bacillus paralicheniformis BL-09.</title>
        <authorList>
            <person name="Zhang H."/>
        </authorList>
    </citation>
    <scope>NUCLEOTIDE SEQUENCE [LARGE SCALE GENOMIC DNA]</scope>
    <source>
        <strain evidence="3">HM-08</strain>
    </source>
</reference>
<gene>
    <name evidence="2" type="ORF">SB48_HM08orf01767</name>
</gene>
<protein>
    <submittedName>
        <fullName evidence="2">Uncharacterized protein</fullName>
    </submittedName>
</protein>
<evidence type="ECO:0000256" key="1">
    <source>
        <dbReference type="SAM" id="MobiDB-lite"/>
    </source>
</evidence>
<dbReference type="Proteomes" id="UP000032024">
    <property type="component" value="Chromosome"/>
</dbReference>
<sequence>MKGDRSKKLQKPLQNGELPGLREEIYPQQLRFKPFRLKYFREITRE</sequence>
<organism evidence="2 3">
    <name type="scientific">Heyndrickxia coagulans</name>
    <name type="common">Weizmannia coagulans</name>
    <dbReference type="NCBI Taxonomy" id="1398"/>
    <lineage>
        <taxon>Bacteria</taxon>
        <taxon>Bacillati</taxon>
        <taxon>Bacillota</taxon>
        <taxon>Bacilli</taxon>
        <taxon>Bacillales</taxon>
        <taxon>Bacillaceae</taxon>
        <taxon>Heyndrickxia</taxon>
    </lineage>
</organism>
<dbReference type="EMBL" id="CP010525">
    <property type="protein sequence ID" value="AJO21947.1"/>
    <property type="molecule type" value="Genomic_DNA"/>
</dbReference>
<proteinExistence type="predicted"/>
<feature type="region of interest" description="Disordered" evidence="1">
    <location>
        <begin position="1"/>
        <end position="20"/>
    </location>
</feature>
<keyword evidence="3" id="KW-1185">Reference proteome</keyword>